<feature type="transmembrane region" description="Helical" evidence="6">
    <location>
        <begin position="368"/>
        <end position="389"/>
    </location>
</feature>
<dbReference type="EMBL" id="GG662639">
    <property type="protein sequence ID" value="EAR99361.2"/>
    <property type="molecule type" value="Genomic_DNA"/>
</dbReference>
<feature type="transmembrane region" description="Helical" evidence="6">
    <location>
        <begin position="145"/>
        <end position="167"/>
    </location>
</feature>
<feature type="transmembrane region" description="Helical" evidence="6">
    <location>
        <begin position="425"/>
        <end position="448"/>
    </location>
</feature>
<feature type="domain" description="Major facilitator superfamily (MFS) profile" evidence="7">
    <location>
        <begin position="18"/>
        <end position="451"/>
    </location>
</feature>
<gene>
    <name evidence="8" type="ORF">TTHERM_00131290</name>
</gene>
<evidence type="ECO:0000256" key="4">
    <source>
        <dbReference type="ARBA" id="ARBA00022989"/>
    </source>
</evidence>
<dbReference type="RefSeq" id="XP_001019606.2">
    <property type="nucleotide sequence ID" value="XM_001019606.3"/>
</dbReference>
<dbReference type="GeneID" id="7829286"/>
<evidence type="ECO:0000256" key="6">
    <source>
        <dbReference type="SAM" id="Phobius"/>
    </source>
</evidence>
<evidence type="ECO:0000313" key="9">
    <source>
        <dbReference type="Proteomes" id="UP000009168"/>
    </source>
</evidence>
<dbReference type="OrthoDB" id="6612291at2759"/>
<feature type="transmembrane region" description="Helical" evidence="6">
    <location>
        <begin position="304"/>
        <end position="324"/>
    </location>
</feature>
<dbReference type="InterPro" id="IPR005828">
    <property type="entry name" value="MFS_sugar_transport-like"/>
</dbReference>
<dbReference type="KEGG" id="tet:TTHERM_00131290"/>
<feature type="transmembrane region" description="Helical" evidence="6">
    <location>
        <begin position="401"/>
        <end position="419"/>
    </location>
</feature>
<dbReference type="HOGENOM" id="CLU_001265_30_5_1"/>
<dbReference type="AlphaFoldDB" id="I7LVM6"/>
<name>I7LVM6_TETTS</name>
<dbReference type="GO" id="GO:0005351">
    <property type="term" value="F:carbohydrate:proton symporter activity"/>
    <property type="evidence" value="ECO:0007669"/>
    <property type="project" value="TreeGrafter"/>
</dbReference>
<evidence type="ECO:0000256" key="3">
    <source>
        <dbReference type="ARBA" id="ARBA00022692"/>
    </source>
</evidence>
<dbReference type="SUPFAM" id="SSF103473">
    <property type="entry name" value="MFS general substrate transporter"/>
    <property type="match status" value="1"/>
</dbReference>
<keyword evidence="9" id="KW-1185">Reference proteome</keyword>
<dbReference type="InterPro" id="IPR050360">
    <property type="entry name" value="MFS_Sugar_Transporters"/>
</dbReference>
<dbReference type="InterPro" id="IPR020846">
    <property type="entry name" value="MFS_dom"/>
</dbReference>
<feature type="transmembrane region" description="Helical" evidence="6">
    <location>
        <begin position="88"/>
        <end position="106"/>
    </location>
</feature>
<feature type="transmembrane region" description="Helical" evidence="6">
    <location>
        <begin position="336"/>
        <end position="356"/>
    </location>
</feature>
<protein>
    <submittedName>
        <fullName evidence="8">MFS transporter</fullName>
    </submittedName>
</protein>
<dbReference type="PANTHER" id="PTHR48022:SF2">
    <property type="entry name" value="PLASTIDIC GLUCOSE TRANSPORTER 4"/>
    <property type="match status" value="1"/>
</dbReference>
<feature type="transmembrane region" description="Helical" evidence="6">
    <location>
        <begin position="112"/>
        <end position="133"/>
    </location>
</feature>
<keyword evidence="4 6" id="KW-1133">Transmembrane helix</keyword>
<evidence type="ECO:0000256" key="1">
    <source>
        <dbReference type="ARBA" id="ARBA00004141"/>
    </source>
</evidence>
<evidence type="ECO:0000256" key="2">
    <source>
        <dbReference type="ARBA" id="ARBA00010992"/>
    </source>
</evidence>
<dbReference type="Proteomes" id="UP000009168">
    <property type="component" value="Unassembled WGS sequence"/>
</dbReference>
<proteinExistence type="inferred from homology"/>
<evidence type="ECO:0000313" key="8">
    <source>
        <dbReference type="EMBL" id="EAR99361.2"/>
    </source>
</evidence>
<feature type="transmembrane region" description="Helical" evidence="6">
    <location>
        <begin position="21"/>
        <end position="45"/>
    </location>
</feature>
<sequence>MSQMRDYQHKSSPYLYTRVQHACWGAFQAGYTISELGIAFGHLALLYDIHESDQRNYCTLVVTILSVSALISAYLSQFLMHKMERRKFMIIADLFFLLASGLTQINQWWVFMFARLVMGISVGMNTSVISLYIREISPDNMAGKTGALFQANVNLGIIFGFILNLPLKSVVNVSEVTDIWRLVFLFPAFFSVIRIFVMLFVYKIDTPYYYYRNHLNTLGRKAVEQIYKEKYVLSQEQVHLAPGSVDFTDMSTGDQTLITESEQSYKNRLKVGMITNFLQQMCGNTYLAVYSTGVLSLVTSDFYHMRSFVLGSYIFLFFVSTLGVSFNRKLARKRYLVGGFLFCSLCQVGLAIIASFKEDVQNNSTLQFLLVLFLFFFYAAYNFSVGPVTSIYTSDILKDEGMSYSIVMNWLGNVISLTLFLNTQVYVNCIVFATSALCGFAFCSKYVVETRYMNFNDIQKTYQNNYEMNVKQQLDTSQVLNDSVNNNSIVCSLNNNNSIVNSKM</sequence>
<dbReference type="InParanoid" id="I7LVM6"/>
<evidence type="ECO:0000256" key="5">
    <source>
        <dbReference type="ARBA" id="ARBA00023136"/>
    </source>
</evidence>
<dbReference type="STRING" id="312017.I7LVM6"/>
<organism evidence="8 9">
    <name type="scientific">Tetrahymena thermophila (strain SB210)</name>
    <dbReference type="NCBI Taxonomy" id="312017"/>
    <lineage>
        <taxon>Eukaryota</taxon>
        <taxon>Sar</taxon>
        <taxon>Alveolata</taxon>
        <taxon>Ciliophora</taxon>
        <taxon>Intramacronucleata</taxon>
        <taxon>Oligohymenophorea</taxon>
        <taxon>Hymenostomatida</taxon>
        <taxon>Tetrahymenina</taxon>
        <taxon>Tetrahymenidae</taxon>
        <taxon>Tetrahymena</taxon>
    </lineage>
</organism>
<dbReference type="GO" id="GO:0016020">
    <property type="term" value="C:membrane"/>
    <property type="evidence" value="ECO:0007669"/>
    <property type="project" value="UniProtKB-SubCell"/>
</dbReference>
<dbReference type="InterPro" id="IPR036259">
    <property type="entry name" value="MFS_trans_sf"/>
</dbReference>
<comment type="similarity">
    <text evidence="2">Belongs to the major facilitator superfamily. Sugar transporter (TC 2.A.1.1) family.</text>
</comment>
<dbReference type="eggNOG" id="KOG0569">
    <property type="taxonomic scope" value="Eukaryota"/>
</dbReference>
<feature type="transmembrane region" description="Helical" evidence="6">
    <location>
        <begin position="179"/>
        <end position="202"/>
    </location>
</feature>
<comment type="subcellular location">
    <subcellularLocation>
        <location evidence="1">Membrane</location>
        <topology evidence="1">Multi-pass membrane protein</topology>
    </subcellularLocation>
</comment>
<evidence type="ECO:0000259" key="7">
    <source>
        <dbReference type="PROSITE" id="PS50850"/>
    </source>
</evidence>
<dbReference type="Gene3D" id="1.20.1250.20">
    <property type="entry name" value="MFS general substrate transporter like domains"/>
    <property type="match status" value="1"/>
</dbReference>
<feature type="transmembrane region" description="Helical" evidence="6">
    <location>
        <begin position="277"/>
        <end position="298"/>
    </location>
</feature>
<keyword evidence="5 6" id="KW-0472">Membrane</keyword>
<dbReference type="PROSITE" id="PS50850">
    <property type="entry name" value="MFS"/>
    <property type="match status" value="1"/>
</dbReference>
<reference evidence="9" key="1">
    <citation type="journal article" date="2006" name="PLoS Biol.">
        <title>Macronuclear genome sequence of the ciliate Tetrahymena thermophila, a model eukaryote.</title>
        <authorList>
            <person name="Eisen J.A."/>
            <person name="Coyne R.S."/>
            <person name="Wu M."/>
            <person name="Wu D."/>
            <person name="Thiagarajan M."/>
            <person name="Wortman J.R."/>
            <person name="Badger J.H."/>
            <person name="Ren Q."/>
            <person name="Amedeo P."/>
            <person name="Jones K.M."/>
            <person name="Tallon L.J."/>
            <person name="Delcher A.L."/>
            <person name="Salzberg S.L."/>
            <person name="Silva J.C."/>
            <person name="Haas B.J."/>
            <person name="Majoros W.H."/>
            <person name="Farzad M."/>
            <person name="Carlton J.M."/>
            <person name="Smith R.K. Jr."/>
            <person name="Garg J."/>
            <person name="Pearlman R.E."/>
            <person name="Karrer K.M."/>
            <person name="Sun L."/>
            <person name="Manning G."/>
            <person name="Elde N.C."/>
            <person name="Turkewitz A.P."/>
            <person name="Asai D.J."/>
            <person name="Wilkes D.E."/>
            <person name="Wang Y."/>
            <person name="Cai H."/>
            <person name="Collins K."/>
            <person name="Stewart B.A."/>
            <person name="Lee S.R."/>
            <person name="Wilamowska K."/>
            <person name="Weinberg Z."/>
            <person name="Ruzzo W.L."/>
            <person name="Wloga D."/>
            <person name="Gaertig J."/>
            <person name="Frankel J."/>
            <person name="Tsao C.-C."/>
            <person name="Gorovsky M.A."/>
            <person name="Keeling P.J."/>
            <person name="Waller R.F."/>
            <person name="Patron N.J."/>
            <person name="Cherry J.M."/>
            <person name="Stover N.A."/>
            <person name="Krieger C.J."/>
            <person name="del Toro C."/>
            <person name="Ryder H.F."/>
            <person name="Williamson S.C."/>
            <person name="Barbeau R.A."/>
            <person name="Hamilton E.P."/>
            <person name="Orias E."/>
        </authorList>
    </citation>
    <scope>NUCLEOTIDE SEQUENCE [LARGE SCALE GENOMIC DNA]</scope>
    <source>
        <strain evidence="9">SB210</strain>
    </source>
</reference>
<dbReference type="PANTHER" id="PTHR48022">
    <property type="entry name" value="PLASTIDIC GLUCOSE TRANSPORTER 4"/>
    <property type="match status" value="1"/>
</dbReference>
<accession>I7LVM6</accession>
<dbReference type="Pfam" id="PF00083">
    <property type="entry name" value="Sugar_tr"/>
    <property type="match status" value="1"/>
</dbReference>
<feature type="transmembrane region" description="Helical" evidence="6">
    <location>
        <begin position="57"/>
        <end position="76"/>
    </location>
</feature>
<keyword evidence="3 6" id="KW-0812">Transmembrane</keyword>
<dbReference type="OMA" id="GISVGWF"/>